<dbReference type="GO" id="GO:0016747">
    <property type="term" value="F:acyltransferase activity, transferring groups other than amino-acyl groups"/>
    <property type="evidence" value="ECO:0007669"/>
    <property type="project" value="InterPro"/>
</dbReference>
<gene>
    <name evidence="2" type="ORF">UR38_C0001G0158</name>
</gene>
<sequence length="158" mass="18564">MIKIRKGNIDNIPQIKKCLIVSWVDHAKNVSELLDEERMRKSDIEGYYKKAFDNVKEAFILIVEVDGKFAGFLRADIQKIPDFFKFNNILYLDDCYVLPEFRRMGIATFLIKEAEKIARKNKIKRLQGRVYSYNKSIQKLLVKLGYTSPHSTWDKVLI</sequence>
<dbReference type="InterPro" id="IPR016181">
    <property type="entry name" value="Acyl_CoA_acyltransferase"/>
</dbReference>
<dbReference type="InterPro" id="IPR000182">
    <property type="entry name" value="GNAT_dom"/>
</dbReference>
<evidence type="ECO:0000313" key="2">
    <source>
        <dbReference type="EMBL" id="KKP48362.1"/>
    </source>
</evidence>
<dbReference type="CDD" id="cd04301">
    <property type="entry name" value="NAT_SF"/>
    <property type="match status" value="1"/>
</dbReference>
<dbReference type="Proteomes" id="UP000033995">
    <property type="component" value="Unassembled WGS sequence"/>
</dbReference>
<reference evidence="2 3" key="1">
    <citation type="journal article" date="2015" name="Nature">
        <title>rRNA introns, odd ribosomes, and small enigmatic genomes across a large radiation of phyla.</title>
        <authorList>
            <person name="Brown C.T."/>
            <person name="Hug L.A."/>
            <person name="Thomas B.C."/>
            <person name="Sharon I."/>
            <person name="Castelle C.J."/>
            <person name="Singh A."/>
            <person name="Wilkins M.J."/>
            <person name="Williams K.H."/>
            <person name="Banfield J.F."/>
        </authorList>
    </citation>
    <scope>NUCLEOTIDE SEQUENCE [LARGE SCALE GENOMIC DNA]</scope>
</reference>
<protein>
    <submittedName>
        <fullName evidence="2">GNAT family acetyltransferase</fullName>
    </submittedName>
</protein>
<dbReference type="SUPFAM" id="SSF55729">
    <property type="entry name" value="Acyl-CoA N-acyltransferases (Nat)"/>
    <property type="match status" value="1"/>
</dbReference>
<dbReference type="Gene3D" id="3.40.630.30">
    <property type="match status" value="1"/>
</dbReference>
<dbReference type="PROSITE" id="PS51186">
    <property type="entry name" value="GNAT"/>
    <property type="match status" value="1"/>
</dbReference>
<keyword evidence="2" id="KW-0808">Transferase</keyword>
<organism evidence="2 3">
    <name type="scientific">Candidatus Woesebacteria bacterium GW2011_GWA2_33_28</name>
    <dbReference type="NCBI Taxonomy" id="1618561"/>
    <lineage>
        <taxon>Bacteria</taxon>
        <taxon>Candidatus Woeseibacteriota</taxon>
    </lineage>
</organism>
<dbReference type="AlphaFoldDB" id="A0A0G0CYC5"/>
<feature type="domain" description="N-acetyltransferase" evidence="1">
    <location>
        <begin position="2"/>
        <end position="158"/>
    </location>
</feature>
<dbReference type="Pfam" id="PF00583">
    <property type="entry name" value="Acetyltransf_1"/>
    <property type="match status" value="1"/>
</dbReference>
<evidence type="ECO:0000313" key="3">
    <source>
        <dbReference type="Proteomes" id="UP000033995"/>
    </source>
</evidence>
<name>A0A0G0CYC5_9BACT</name>
<proteinExistence type="predicted"/>
<evidence type="ECO:0000259" key="1">
    <source>
        <dbReference type="PROSITE" id="PS51186"/>
    </source>
</evidence>
<dbReference type="EMBL" id="LBOZ01000001">
    <property type="protein sequence ID" value="KKP48362.1"/>
    <property type="molecule type" value="Genomic_DNA"/>
</dbReference>
<accession>A0A0G0CYC5</accession>
<comment type="caution">
    <text evidence="2">The sequence shown here is derived from an EMBL/GenBank/DDBJ whole genome shotgun (WGS) entry which is preliminary data.</text>
</comment>